<dbReference type="SUPFAM" id="SSF51735">
    <property type="entry name" value="NAD(P)-binding Rossmann-fold domains"/>
    <property type="match status" value="1"/>
</dbReference>
<dbReference type="PANTHER" id="PTHR32487:SF29">
    <property type="entry name" value="NAD-DEPENDENT EPIMERASE_DEHYDRATASE DOMAIN-CONTAINING PROTEIN"/>
    <property type="match status" value="1"/>
</dbReference>
<evidence type="ECO:0000313" key="3">
    <source>
        <dbReference type="Proteomes" id="UP001337655"/>
    </source>
</evidence>
<dbReference type="GeneID" id="89923036"/>
<dbReference type="Pfam" id="PF22917">
    <property type="entry name" value="PRISE"/>
    <property type="match status" value="1"/>
</dbReference>
<comment type="caution">
    <text evidence="2">The sequence shown here is derived from an EMBL/GenBank/DDBJ whole genome shotgun (WGS) entry which is preliminary data.</text>
</comment>
<sequence>MTTQQVQSVGIYHGLPVFGPEQTGLTAIITGANGISGYYMYRVLSQDPKRWKKIYCLSRRPPLIPGGLPDHVEHIPLDFLKEPKEIANVLKERNVTADHVFFYSYIQPPPLPGKGLWSDAEETARVNSELVRNFLEGMKLASITPKRFMLQTGAKNYGIHLGPTKQPQEETDPRIELEPNFYYPQEDLLWDYCKSNGCGWNICMPGPILGAVPDAAMNAAFPLAVYAAVTKKLGQSFEFPGDIVSWQAQQSMSSSMMNAYMEEWAVLNGPADQKYNTCDSSAFAWEKCWPRIAGWYGVDWNGPQPDEECTATETRFNPRGYGGKGVTKRKFSTAAWAKREDVQKAWGELAKEHGLTQKELVDVDRVFGFLDGTLCRHSPLNFSMDKSRKLGWHGFVDSSESFLEVFDDLAKLKMIPPVPKVDVTFN</sequence>
<proteinExistence type="predicted"/>
<dbReference type="InterPro" id="IPR055222">
    <property type="entry name" value="PRISE-like_Rossmann-fold"/>
</dbReference>
<protein>
    <recommendedName>
        <fullName evidence="1">PRISE-like Rossmann-fold domain-containing protein</fullName>
    </recommendedName>
</protein>
<dbReference type="RefSeq" id="XP_064663276.1">
    <property type="nucleotide sequence ID" value="XM_064798949.1"/>
</dbReference>
<dbReference type="Proteomes" id="UP001337655">
    <property type="component" value="Unassembled WGS sequence"/>
</dbReference>
<evidence type="ECO:0000259" key="1">
    <source>
        <dbReference type="Pfam" id="PF22917"/>
    </source>
</evidence>
<keyword evidence="3" id="KW-1185">Reference proteome</keyword>
<dbReference type="Gene3D" id="3.40.50.720">
    <property type="entry name" value="NAD(P)-binding Rossmann-like Domain"/>
    <property type="match status" value="1"/>
</dbReference>
<accession>A0AAV9PQL7</accession>
<name>A0AAV9PQL7_9PEZI</name>
<dbReference type="AlphaFoldDB" id="A0AAV9PQL7"/>
<dbReference type="EMBL" id="JAVRRT010000002">
    <property type="protein sequence ID" value="KAK5174607.1"/>
    <property type="molecule type" value="Genomic_DNA"/>
</dbReference>
<organism evidence="2 3">
    <name type="scientific">Saxophila tyrrhenica</name>
    <dbReference type="NCBI Taxonomy" id="1690608"/>
    <lineage>
        <taxon>Eukaryota</taxon>
        <taxon>Fungi</taxon>
        <taxon>Dikarya</taxon>
        <taxon>Ascomycota</taxon>
        <taxon>Pezizomycotina</taxon>
        <taxon>Dothideomycetes</taxon>
        <taxon>Dothideomycetidae</taxon>
        <taxon>Mycosphaerellales</taxon>
        <taxon>Extremaceae</taxon>
        <taxon>Saxophila</taxon>
    </lineage>
</organism>
<dbReference type="PANTHER" id="PTHR32487">
    <property type="entry name" value="3-OXO-DELTA(4,5)-STEROID 5-BETA-REDUCTASE"/>
    <property type="match status" value="1"/>
</dbReference>
<evidence type="ECO:0000313" key="2">
    <source>
        <dbReference type="EMBL" id="KAK5174607.1"/>
    </source>
</evidence>
<reference evidence="2 3" key="1">
    <citation type="submission" date="2023-08" db="EMBL/GenBank/DDBJ databases">
        <title>Black Yeasts Isolated from many extreme environments.</title>
        <authorList>
            <person name="Coleine C."/>
            <person name="Stajich J.E."/>
            <person name="Selbmann L."/>
        </authorList>
    </citation>
    <scope>NUCLEOTIDE SEQUENCE [LARGE SCALE GENOMIC DNA]</scope>
    <source>
        <strain evidence="2 3">CCFEE 5935</strain>
    </source>
</reference>
<feature type="domain" description="PRISE-like Rossmann-fold" evidence="1">
    <location>
        <begin position="78"/>
        <end position="308"/>
    </location>
</feature>
<dbReference type="InterPro" id="IPR036291">
    <property type="entry name" value="NAD(P)-bd_dom_sf"/>
</dbReference>
<dbReference type="CDD" id="cd08948">
    <property type="entry name" value="5beta-POR_like_SDR_a"/>
    <property type="match status" value="1"/>
</dbReference>
<gene>
    <name evidence="2" type="ORF">LTR77_001688</name>
</gene>